<name>A0A0P0UPY8_9GAMM</name>
<dbReference type="EMBL" id="AP013042">
    <property type="protein sequence ID" value="BAS67219.1"/>
    <property type="molecule type" value="Genomic_DNA"/>
</dbReference>
<proteinExistence type="predicted"/>
<dbReference type="Proteomes" id="UP000067399">
    <property type="component" value="Chromosome"/>
</dbReference>
<evidence type="ECO:0000313" key="2">
    <source>
        <dbReference type="Proteomes" id="UP000067399"/>
    </source>
</evidence>
<dbReference type="InterPro" id="IPR050767">
    <property type="entry name" value="Sel1_AlgK"/>
</dbReference>
<dbReference type="InterPro" id="IPR011990">
    <property type="entry name" value="TPR-like_helical_dom_sf"/>
</dbReference>
<evidence type="ECO:0008006" key="3">
    <source>
        <dbReference type="Google" id="ProtNLM"/>
    </source>
</evidence>
<reference evidence="1 2" key="1">
    <citation type="journal article" date="2000" name="Mar. Ecol. Prog. Ser.">
        <title>Phylogenetic characterization of endosymbionts in three hydrothermal vent mussels: influence on host distributions.</title>
        <authorList>
            <person name="Fujiwara Y."/>
            <person name="Takai K."/>
            <person name="Uematsu K."/>
            <person name="Tsuchida S."/>
            <person name="Hunt J.C."/>
            <person name="Hashimoto J."/>
        </authorList>
    </citation>
    <scope>NUCLEOTIDE SEQUENCE [LARGE SCALE GENOMIC DNA]</scope>
    <source>
        <strain evidence="1 2">Myojin Knoll</strain>
    </source>
</reference>
<reference evidence="1 2" key="2">
    <citation type="journal article" date="2016" name="ISME J.">
        <title>Heterogeneous composition of key metabolic gene clusters in a vent mussel symbiont population.</title>
        <authorList>
            <person name="Ikuta T."/>
            <person name="Takaki Y."/>
            <person name="Nagai Y."/>
            <person name="Shimamura S."/>
            <person name="Tsuda M."/>
            <person name="Kawagucci S."/>
            <person name="Aoki Y."/>
            <person name="Inoue K."/>
            <person name="Teruya M."/>
            <person name="Satou K."/>
            <person name="Teruya K."/>
            <person name="Shimoji M."/>
            <person name="Tamotsu H."/>
            <person name="Hirano T."/>
            <person name="Maruyama T."/>
            <person name="Yoshida T."/>
        </authorList>
    </citation>
    <scope>NUCLEOTIDE SEQUENCE [LARGE SCALE GENOMIC DNA]</scope>
    <source>
        <strain evidence="1 2">Myojin Knoll</strain>
    </source>
</reference>
<dbReference type="PANTHER" id="PTHR11102:SF160">
    <property type="entry name" value="ERAD-ASSOCIATED E3 UBIQUITIN-PROTEIN LIGASE COMPONENT HRD3"/>
    <property type="match status" value="1"/>
</dbReference>
<dbReference type="Gene3D" id="1.25.40.10">
    <property type="entry name" value="Tetratricopeptide repeat domain"/>
    <property type="match status" value="1"/>
</dbReference>
<dbReference type="InterPro" id="IPR006597">
    <property type="entry name" value="Sel1-like"/>
</dbReference>
<dbReference type="KEGG" id="ebh:BSEPE_0197"/>
<dbReference type="SMART" id="SM00671">
    <property type="entry name" value="SEL1"/>
    <property type="match status" value="3"/>
</dbReference>
<gene>
    <name evidence="1" type="ORF">BSEPE_0197</name>
</gene>
<evidence type="ECO:0000313" key="1">
    <source>
        <dbReference type="EMBL" id="BAS67219.1"/>
    </source>
</evidence>
<keyword evidence="2" id="KW-1185">Reference proteome</keyword>
<dbReference type="AlphaFoldDB" id="A0A0P0UPY8"/>
<protein>
    <recommendedName>
        <fullName evidence="3">Beta-lactamase</fullName>
    </recommendedName>
</protein>
<sequence>MFFLFIQRFFNNMNTINICINTNKEYNLRTILFKGLKLFFWIALLSFSPSSMADKTQASQESAKAQYIQAIAYYDKKDKRQALIWLKKSAEQGYVEAQFLYANKLPFERAIKWYEKSAKQGYIRAQYMLGLIYFTGSYTQAKKWTQRAYESKDSAMKNNMESLWKAYKDR</sequence>
<dbReference type="STRING" id="1303921.BSEPE_0197"/>
<dbReference type="Pfam" id="PF08238">
    <property type="entry name" value="Sel1"/>
    <property type="match status" value="3"/>
</dbReference>
<dbReference type="SUPFAM" id="SSF81901">
    <property type="entry name" value="HCP-like"/>
    <property type="match status" value="1"/>
</dbReference>
<organism evidence="1 2">
    <name type="scientific">endosymbiont of Bathymodiolus septemdierum str. Myojin knoll</name>
    <dbReference type="NCBI Taxonomy" id="1303921"/>
    <lineage>
        <taxon>Bacteria</taxon>
        <taxon>Pseudomonadati</taxon>
        <taxon>Pseudomonadota</taxon>
        <taxon>Gammaproteobacteria</taxon>
        <taxon>sulfur-oxidizing symbionts</taxon>
    </lineage>
</organism>
<dbReference type="PANTHER" id="PTHR11102">
    <property type="entry name" value="SEL-1-LIKE PROTEIN"/>
    <property type="match status" value="1"/>
</dbReference>
<accession>A0A0P0UPY8</accession>